<evidence type="ECO:0000256" key="7">
    <source>
        <dbReference type="RuleBase" id="RU363032"/>
    </source>
</evidence>
<organism evidence="10 11">
    <name type="scientific">Nesterenkonia jeotgali</name>
    <dbReference type="NCBI Taxonomy" id="317018"/>
    <lineage>
        <taxon>Bacteria</taxon>
        <taxon>Bacillati</taxon>
        <taxon>Actinomycetota</taxon>
        <taxon>Actinomycetes</taxon>
        <taxon>Micrococcales</taxon>
        <taxon>Micrococcaceae</taxon>
        <taxon>Nesterenkonia</taxon>
    </lineage>
</organism>
<evidence type="ECO:0000256" key="8">
    <source>
        <dbReference type="SAM" id="MobiDB-lite"/>
    </source>
</evidence>
<evidence type="ECO:0000256" key="3">
    <source>
        <dbReference type="ARBA" id="ARBA00022475"/>
    </source>
</evidence>
<feature type="transmembrane region" description="Helical" evidence="7">
    <location>
        <begin position="106"/>
        <end position="131"/>
    </location>
</feature>
<dbReference type="InterPro" id="IPR000515">
    <property type="entry name" value="MetI-like"/>
</dbReference>
<evidence type="ECO:0000256" key="2">
    <source>
        <dbReference type="ARBA" id="ARBA00022448"/>
    </source>
</evidence>
<comment type="similarity">
    <text evidence="7">Belongs to the binding-protein-dependent transport system permease family.</text>
</comment>
<dbReference type="GO" id="GO:0055085">
    <property type="term" value="P:transmembrane transport"/>
    <property type="evidence" value="ECO:0007669"/>
    <property type="project" value="InterPro"/>
</dbReference>
<name>A0A839FX66_9MICC</name>
<dbReference type="PANTHER" id="PTHR43163">
    <property type="entry name" value="DIPEPTIDE TRANSPORT SYSTEM PERMEASE PROTEIN DPPB-RELATED"/>
    <property type="match status" value="1"/>
</dbReference>
<evidence type="ECO:0000256" key="6">
    <source>
        <dbReference type="ARBA" id="ARBA00023136"/>
    </source>
</evidence>
<evidence type="ECO:0000256" key="5">
    <source>
        <dbReference type="ARBA" id="ARBA00022989"/>
    </source>
</evidence>
<dbReference type="SUPFAM" id="SSF161098">
    <property type="entry name" value="MetI-like"/>
    <property type="match status" value="1"/>
</dbReference>
<feature type="region of interest" description="Disordered" evidence="8">
    <location>
        <begin position="308"/>
        <end position="338"/>
    </location>
</feature>
<dbReference type="GO" id="GO:0005886">
    <property type="term" value="C:plasma membrane"/>
    <property type="evidence" value="ECO:0007669"/>
    <property type="project" value="UniProtKB-SubCell"/>
</dbReference>
<dbReference type="EMBL" id="JACJIH010000001">
    <property type="protein sequence ID" value="MBA8922413.1"/>
    <property type="molecule type" value="Genomic_DNA"/>
</dbReference>
<feature type="compositionally biased region" description="Polar residues" evidence="8">
    <location>
        <begin position="312"/>
        <end position="338"/>
    </location>
</feature>
<keyword evidence="3" id="KW-1003">Cell membrane</keyword>
<evidence type="ECO:0000256" key="4">
    <source>
        <dbReference type="ARBA" id="ARBA00022692"/>
    </source>
</evidence>
<evidence type="ECO:0000313" key="11">
    <source>
        <dbReference type="Proteomes" id="UP000546252"/>
    </source>
</evidence>
<dbReference type="AlphaFoldDB" id="A0A839FX66"/>
<feature type="transmembrane region" description="Helical" evidence="7">
    <location>
        <begin position="151"/>
        <end position="168"/>
    </location>
</feature>
<dbReference type="Proteomes" id="UP000546252">
    <property type="component" value="Unassembled WGS sequence"/>
</dbReference>
<dbReference type="RefSeq" id="WP_198144760.1">
    <property type="nucleotide sequence ID" value="NZ_BAAAKT010000004.1"/>
</dbReference>
<reference evidence="10 11" key="1">
    <citation type="submission" date="2020-08" db="EMBL/GenBank/DDBJ databases">
        <title>Sequencing the genomes of 1000 actinobacteria strains.</title>
        <authorList>
            <person name="Klenk H.-P."/>
        </authorList>
    </citation>
    <scope>NUCLEOTIDE SEQUENCE [LARGE SCALE GENOMIC DNA]</scope>
    <source>
        <strain evidence="10 11">DSM 19081</strain>
    </source>
</reference>
<keyword evidence="5 7" id="KW-1133">Transmembrane helix</keyword>
<accession>A0A839FX66</accession>
<gene>
    <name evidence="10" type="ORF">HNR24_002346</name>
</gene>
<dbReference type="PROSITE" id="PS50928">
    <property type="entry name" value="ABC_TM1"/>
    <property type="match status" value="1"/>
</dbReference>
<evidence type="ECO:0000313" key="10">
    <source>
        <dbReference type="EMBL" id="MBA8922413.1"/>
    </source>
</evidence>
<evidence type="ECO:0000259" key="9">
    <source>
        <dbReference type="PROSITE" id="PS50928"/>
    </source>
</evidence>
<feature type="transmembrane region" description="Helical" evidence="7">
    <location>
        <begin position="12"/>
        <end position="33"/>
    </location>
</feature>
<keyword evidence="2 7" id="KW-0813">Transport</keyword>
<sequence>MNLTSRTVISRSLQGVLVIFATYVFVWTVLFLLPGNPIRSRIDNPQNPIPEDQAAGILAYYGLDRPWYEQFTVSLGRVFQGDLGFSLSTGRRVTDLIAQGITETAALASLALLLTAIFAFGLAFTAVFAPWQTLRTLVRNLPVVSLSTPNFLVALVLLQVFAYNLGWFSSIRDEGFKSLILPAVTLAAGACAPVAQVLIQGLDRASDEPFVNVLRSSGYAPRSIIFGHIAKNGSIPAITLLGLTIGELLTGAVIVETVFNRTGLGFVTEQAVRSQDGPVVLAVVMLVAVIFTVVNILTDLTYPLLDPRTRVSPRTKTENTGLESASGLPTTDKTGSRS</sequence>
<evidence type="ECO:0000256" key="1">
    <source>
        <dbReference type="ARBA" id="ARBA00004651"/>
    </source>
</evidence>
<comment type="caution">
    <text evidence="10">The sequence shown here is derived from an EMBL/GenBank/DDBJ whole genome shotgun (WGS) entry which is preliminary data.</text>
</comment>
<keyword evidence="4 7" id="KW-0812">Transmembrane</keyword>
<feature type="transmembrane region" description="Helical" evidence="7">
    <location>
        <begin position="237"/>
        <end position="259"/>
    </location>
</feature>
<feature type="transmembrane region" description="Helical" evidence="7">
    <location>
        <begin position="279"/>
        <end position="298"/>
    </location>
</feature>
<feature type="transmembrane region" description="Helical" evidence="7">
    <location>
        <begin position="180"/>
        <end position="199"/>
    </location>
</feature>
<dbReference type="InterPro" id="IPR035906">
    <property type="entry name" value="MetI-like_sf"/>
</dbReference>
<comment type="subcellular location">
    <subcellularLocation>
        <location evidence="1 7">Cell membrane</location>
        <topology evidence="1 7">Multi-pass membrane protein</topology>
    </subcellularLocation>
</comment>
<keyword evidence="6 7" id="KW-0472">Membrane</keyword>
<feature type="domain" description="ABC transmembrane type-1" evidence="9">
    <location>
        <begin position="101"/>
        <end position="298"/>
    </location>
</feature>
<dbReference type="Pfam" id="PF00528">
    <property type="entry name" value="BPD_transp_1"/>
    <property type="match status" value="1"/>
</dbReference>
<protein>
    <submittedName>
        <fullName evidence="10">Peptide/nickel transport system permease protein</fullName>
    </submittedName>
</protein>
<dbReference type="PANTHER" id="PTHR43163:SF6">
    <property type="entry name" value="DIPEPTIDE TRANSPORT SYSTEM PERMEASE PROTEIN DPPB-RELATED"/>
    <property type="match status" value="1"/>
</dbReference>
<dbReference type="Gene3D" id="1.10.3720.10">
    <property type="entry name" value="MetI-like"/>
    <property type="match status" value="1"/>
</dbReference>
<proteinExistence type="inferred from homology"/>